<proteinExistence type="predicted"/>
<dbReference type="PATRIC" id="fig|1434114.4.peg.1263"/>
<protein>
    <submittedName>
        <fullName evidence="1">Uncharacterized protein</fullName>
    </submittedName>
</protein>
<name>A0A0E3RMY9_METMZ</name>
<gene>
    <name evidence="1" type="ORF">MSMAL_1024</name>
</gene>
<dbReference type="AlphaFoldDB" id="A0A0E3RMY9"/>
<accession>A0A0E3RMY9</accession>
<sequence>MLEAEKLLIAIGASGKMSIEDFNNLFIKLYFDLISKEFGEEYYNNRWEVVRMLDSLGYCEFDFEKREVFPCPPAIVALPGGGLKRAVLTGVRSPSIMKKIEGFVDKHKKYINLIKKTQKINFYLYRKEKYASLPFPSTILFEYFEEEYINDMAQEVGIKNNFKYPASWALAKYSIGLKEYRENILLDRTREDEVNWNKRYFDPKKFEFSKFPPNEKDIYQLVEYQDPDTKQKEHWFWKNDTAAVVDRDWGKYEILSHMSKNVFLYDPRHHTLAIPLHLHLPRLLARAVSMCSGQTPMVTKTGYKSIGNVPENTQANIYLGVPPEYASIISSKLLQSPVNCTIEVEESGARIS</sequence>
<dbReference type="Proteomes" id="UP000033063">
    <property type="component" value="Chromosome"/>
</dbReference>
<dbReference type="HOGENOM" id="CLU_843690_0_0_2"/>
<dbReference type="GeneID" id="24877205"/>
<dbReference type="RefSeq" id="WP_048040070.1">
    <property type="nucleotide sequence ID" value="NZ_CP009513.1"/>
</dbReference>
<organism evidence="1 2">
    <name type="scientific">Methanosarcina mazei LYC</name>
    <dbReference type="NCBI Taxonomy" id="1434114"/>
    <lineage>
        <taxon>Archaea</taxon>
        <taxon>Methanobacteriati</taxon>
        <taxon>Methanobacteriota</taxon>
        <taxon>Stenosarchaea group</taxon>
        <taxon>Methanomicrobia</taxon>
        <taxon>Methanosarcinales</taxon>
        <taxon>Methanosarcinaceae</taxon>
        <taxon>Methanosarcina</taxon>
    </lineage>
</organism>
<evidence type="ECO:0000313" key="2">
    <source>
        <dbReference type="Proteomes" id="UP000033063"/>
    </source>
</evidence>
<dbReference type="EMBL" id="CP009513">
    <property type="protein sequence ID" value="AKB67567.1"/>
    <property type="molecule type" value="Genomic_DNA"/>
</dbReference>
<evidence type="ECO:0000313" key="1">
    <source>
        <dbReference type="EMBL" id="AKB67567.1"/>
    </source>
</evidence>
<reference evidence="1 2" key="1">
    <citation type="submission" date="2014-07" db="EMBL/GenBank/DDBJ databases">
        <title>Methanogenic archaea and the global carbon cycle.</title>
        <authorList>
            <person name="Henriksen J.R."/>
            <person name="Luke J."/>
            <person name="Reinhart S."/>
            <person name="Benedict M.N."/>
            <person name="Youngblut N.D."/>
            <person name="Metcalf M.E."/>
            <person name="Whitaker R.J."/>
            <person name="Metcalf W.W."/>
        </authorList>
    </citation>
    <scope>NUCLEOTIDE SEQUENCE [LARGE SCALE GENOMIC DNA]</scope>
    <source>
        <strain evidence="1 2">LYC</strain>
    </source>
</reference>